<name>A0A931FM34_9BACT</name>
<keyword evidence="2" id="KW-1185">Reference proteome</keyword>
<accession>A0A931FM34</accession>
<dbReference type="Proteomes" id="UP000645610">
    <property type="component" value="Unassembled WGS sequence"/>
</dbReference>
<proteinExistence type="predicted"/>
<evidence type="ECO:0000313" key="2">
    <source>
        <dbReference type="Proteomes" id="UP000645610"/>
    </source>
</evidence>
<evidence type="ECO:0000313" key="1">
    <source>
        <dbReference type="EMBL" id="MBF9142681.1"/>
    </source>
</evidence>
<dbReference type="AlphaFoldDB" id="A0A931FM34"/>
<reference evidence="1 2" key="1">
    <citation type="submission" date="2020-11" db="EMBL/GenBank/DDBJ databases">
        <authorList>
            <person name="Kim M.K."/>
        </authorList>
    </citation>
    <scope>NUCLEOTIDE SEQUENCE [LARGE SCALE GENOMIC DNA]</scope>
    <source>
        <strain evidence="1 2">BT439</strain>
    </source>
</reference>
<organism evidence="1 2">
    <name type="scientific">Hymenobacter properus</name>
    <dbReference type="NCBI Taxonomy" id="2791026"/>
    <lineage>
        <taxon>Bacteria</taxon>
        <taxon>Pseudomonadati</taxon>
        <taxon>Bacteroidota</taxon>
        <taxon>Cytophagia</taxon>
        <taxon>Cytophagales</taxon>
        <taxon>Hymenobacteraceae</taxon>
        <taxon>Hymenobacter</taxon>
    </lineage>
</organism>
<dbReference type="RefSeq" id="WP_196287031.1">
    <property type="nucleotide sequence ID" value="NZ_JADQDP010000003.1"/>
</dbReference>
<gene>
    <name evidence="1" type="ORF">I2I01_13620</name>
</gene>
<comment type="caution">
    <text evidence="1">The sequence shown here is derived from an EMBL/GenBank/DDBJ whole genome shotgun (WGS) entry which is preliminary data.</text>
</comment>
<protein>
    <recommendedName>
        <fullName evidence="3">STAS/SEC14 domain-containing protein</fullName>
    </recommendedName>
</protein>
<sequence length="139" mass="15649">MNRPTPELLFENQAGRLEADAAGFLRTTWSSKRRTLADTQGLFNAMLRGLQQRRWGRILINQIHMMPFTPAEQQWVAADWLPRAVAEGGYRFGAVVVSPDVLVRLATAFVTTNVQGLPLTYRTFDTDAQATQWLGQQVS</sequence>
<dbReference type="EMBL" id="JADQDP010000003">
    <property type="protein sequence ID" value="MBF9142681.1"/>
    <property type="molecule type" value="Genomic_DNA"/>
</dbReference>
<evidence type="ECO:0008006" key="3">
    <source>
        <dbReference type="Google" id="ProtNLM"/>
    </source>
</evidence>